<reference evidence="3" key="1">
    <citation type="submission" date="2022-09" db="EMBL/GenBank/DDBJ databases">
        <title>Actin cytoskeleton and complex cell architecture in an #Asgard archaeon.</title>
        <authorList>
            <person name="Ponce Toledo R.I."/>
            <person name="Schleper C."/>
            <person name="Rodrigues Oliveira T."/>
            <person name="Wollweber F."/>
            <person name="Xu J."/>
            <person name="Rittmann S."/>
            <person name="Klingl A."/>
            <person name="Pilhofer M."/>
        </authorList>
    </citation>
    <scope>NUCLEOTIDE SEQUENCE</scope>
    <source>
        <strain evidence="3">B-35</strain>
    </source>
</reference>
<protein>
    <submittedName>
        <fullName evidence="3">Indolepyruvate oxidoreductase subunit IorB</fullName>
        <ecNumber evidence="3">1.2.7.8</ecNumber>
    </submittedName>
</protein>
<dbReference type="PANTHER" id="PTHR43854">
    <property type="entry name" value="INDOLEPYRUVATE OXIDOREDUCTASE SUBUNIT IORB"/>
    <property type="match status" value="1"/>
</dbReference>
<sequence length="201" mass="21733">MNKQLKVHITGMGGQGIGATSRIIARAAQLAGLTVMTMETHGLAQRGGVVVSDLAIGFDPTESPICSDGEADVLIALEALESVRSLPRLKKDGVVVVNSTIFQPLTVRISNGKVKSPSISELTQELKNWTKNVVLVDAFKDSTELGLSQSMNVILLGALARNSNMPFSEDHLKESIKLNIPSKYHEVNLKAFEKGMKYQTM</sequence>
<dbReference type="GO" id="GO:0043805">
    <property type="term" value="F:indolepyruvate ferredoxin oxidoreductase activity"/>
    <property type="evidence" value="ECO:0007669"/>
    <property type="project" value="UniProtKB-EC"/>
</dbReference>
<evidence type="ECO:0000259" key="2">
    <source>
        <dbReference type="Pfam" id="PF01558"/>
    </source>
</evidence>
<dbReference type="InterPro" id="IPR052198">
    <property type="entry name" value="IorB_Oxidoreductase"/>
</dbReference>
<keyword evidence="1 3" id="KW-0560">Oxidoreductase</keyword>
<dbReference type="EMBL" id="CP104013">
    <property type="protein sequence ID" value="UYP44449.1"/>
    <property type="molecule type" value="Genomic_DNA"/>
</dbReference>
<evidence type="ECO:0000313" key="3">
    <source>
        <dbReference type="EMBL" id="UYP44449.1"/>
    </source>
</evidence>
<dbReference type="EC" id="1.2.7.8" evidence="3"/>
<dbReference type="SUPFAM" id="SSF53323">
    <property type="entry name" value="Pyruvate-ferredoxin oxidoreductase, PFOR, domain III"/>
    <property type="match status" value="1"/>
</dbReference>
<dbReference type="InterPro" id="IPR019752">
    <property type="entry name" value="Pyrv/ketoisovalerate_OxRed_cat"/>
</dbReference>
<accession>A0ABY6HPG0</accession>
<dbReference type="InterPro" id="IPR002869">
    <property type="entry name" value="Pyrv_flavodox_OxRed_cen"/>
</dbReference>
<feature type="domain" description="Pyruvate/ketoisovalerate oxidoreductase catalytic" evidence="2">
    <location>
        <begin position="13"/>
        <end position="196"/>
    </location>
</feature>
<name>A0ABY6HPG0_9ARCH</name>
<dbReference type="Pfam" id="PF01558">
    <property type="entry name" value="POR"/>
    <property type="match status" value="1"/>
</dbReference>
<organism evidence="3 4">
    <name type="scientific">Candidatus Lokiarchaeum ossiferum</name>
    <dbReference type="NCBI Taxonomy" id="2951803"/>
    <lineage>
        <taxon>Archaea</taxon>
        <taxon>Promethearchaeati</taxon>
        <taxon>Promethearchaeota</taxon>
        <taxon>Promethearchaeia</taxon>
        <taxon>Promethearchaeales</taxon>
        <taxon>Promethearchaeaceae</taxon>
        <taxon>Candidatus Lokiarchaeum</taxon>
    </lineage>
</organism>
<gene>
    <name evidence="3" type="ORF">NEF87_000734</name>
</gene>
<dbReference type="Proteomes" id="UP001208689">
    <property type="component" value="Chromosome"/>
</dbReference>
<keyword evidence="4" id="KW-1185">Reference proteome</keyword>
<dbReference type="PANTHER" id="PTHR43854:SF1">
    <property type="entry name" value="INDOLEPYRUVATE OXIDOREDUCTASE SUBUNIT IORB"/>
    <property type="match status" value="1"/>
</dbReference>
<evidence type="ECO:0000313" key="4">
    <source>
        <dbReference type="Proteomes" id="UP001208689"/>
    </source>
</evidence>
<evidence type="ECO:0000256" key="1">
    <source>
        <dbReference type="ARBA" id="ARBA00023002"/>
    </source>
</evidence>
<proteinExistence type="predicted"/>
<dbReference type="Gene3D" id="3.40.920.10">
    <property type="entry name" value="Pyruvate-ferredoxin oxidoreductase, PFOR, domain III"/>
    <property type="match status" value="1"/>
</dbReference>